<keyword evidence="1" id="KW-1133">Transmembrane helix</keyword>
<name>A0ABT2TNU5_9FIRM</name>
<evidence type="ECO:0000313" key="2">
    <source>
        <dbReference type="EMBL" id="MCU6763139.1"/>
    </source>
</evidence>
<evidence type="ECO:0000256" key="1">
    <source>
        <dbReference type="SAM" id="Phobius"/>
    </source>
</evidence>
<protein>
    <submittedName>
        <fullName evidence="2">Uncharacterized protein</fullName>
    </submittedName>
</protein>
<accession>A0ABT2TNU5</accession>
<keyword evidence="1" id="KW-0472">Membrane</keyword>
<reference evidence="2 3" key="1">
    <citation type="journal article" date="2021" name="ISME Commun">
        <title>Automated analysis of genomic sequences facilitates high-throughput and comprehensive description of bacteria.</title>
        <authorList>
            <person name="Hitch T.C.A."/>
        </authorList>
    </citation>
    <scope>NUCLEOTIDE SEQUENCE [LARGE SCALE GENOMIC DNA]</scope>
    <source>
        <strain evidence="2 3">Sanger_109</strain>
    </source>
</reference>
<dbReference type="EMBL" id="JAOQJQ010000005">
    <property type="protein sequence ID" value="MCU6763139.1"/>
    <property type="molecule type" value="Genomic_DNA"/>
</dbReference>
<dbReference type="Proteomes" id="UP001652442">
    <property type="component" value="Unassembled WGS sequence"/>
</dbReference>
<evidence type="ECO:0000313" key="3">
    <source>
        <dbReference type="Proteomes" id="UP001652442"/>
    </source>
</evidence>
<gene>
    <name evidence="2" type="ORF">OCV88_12520</name>
</gene>
<comment type="caution">
    <text evidence="2">The sequence shown here is derived from an EMBL/GenBank/DDBJ whole genome shotgun (WGS) entry which is preliminary data.</text>
</comment>
<sequence length="74" mass="8240">MSKTKKIVYILIALILILSFVLQLLFEGPSGAGFYIIFGFAGAWILILFSKRILAPLLQKSEDYYDGDGGNDDH</sequence>
<keyword evidence="1" id="KW-0812">Transmembrane</keyword>
<feature type="transmembrane region" description="Helical" evidence="1">
    <location>
        <begin position="7"/>
        <end position="26"/>
    </location>
</feature>
<keyword evidence="3" id="KW-1185">Reference proteome</keyword>
<dbReference type="RefSeq" id="WP_158425783.1">
    <property type="nucleotide sequence ID" value="NZ_JAOQJQ010000005.1"/>
</dbReference>
<organism evidence="2 3">
    <name type="scientific">Brotonthovivens ammoniilytica</name>
    <dbReference type="NCBI Taxonomy" id="2981725"/>
    <lineage>
        <taxon>Bacteria</taxon>
        <taxon>Bacillati</taxon>
        <taxon>Bacillota</taxon>
        <taxon>Clostridia</taxon>
        <taxon>Lachnospirales</taxon>
        <taxon>Lachnospiraceae</taxon>
        <taxon>Brotonthovivens</taxon>
    </lineage>
</organism>
<proteinExistence type="predicted"/>
<feature type="transmembrane region" description="Helical" evidence="1">
    <location>
        <begin position="32"/>
        <end position="50"/>
    </location>
</feature>